<feature type="region of interest" description="Disordered" evidence="1">
    <location>
        <begin position="222"/>
        <end position="273"/>
    </location>
</feature>
<dbReference type="OrthoDB" id="6485482at2"/>
<sequence length="273" mass="30520">MNKWSVRALFNEHLIDADGLRRMASVLRPFSALGAMLLVPFLLTGCAKTGTGNPVSHAVQAIIPDSKVVDYQTASCETLWFNDDKEAVENGLYWLRAMDCADRLSGQEARLQARSLGSENWQRVFKQSVLVGSAEPTAAERRQIIDRLNGYRSEFPASVRPLIQLWREKQMLMINILDEKARYQKLQASTDSQLDALRETQGRLQYQLDDTTRKLENLTDIERQLSSRKQMSGEMSDPSVKEDSSDDTGKSESKAPAEASGKPASEPANTDAH</sequence>
<name>A0A2A2MDA1_9GAMM</name>
<dbReference type="KEGG" id="hpar:AL518_09150"/>
<dbReference type="Proteomes" id="UP000218796">
    <property type="component" value="Unassembled WGS sequence"/>
</dbReference>
<dbReference type="GeneID" id="69639807"/>
<reference evidence="2 3" key="1">
    <citation type="submission" date="2017-08" db="EMBL/GenBank/DDBJ databases">
        <title>Draft Genome Sequence of Hafnia alvei CITHA-6 Isolated from Raw Bovine Milk.</title>
        <authorList>
            <person name="Culligan E.P."/>
            <person name="Mcsweeney A."/>
            <person name="O'Doherty C."/>
            <person name="Gleeson E."/>
            <person name="O'Riordan D."/>
            <person name="Sleator R.D."/>
        </authorList>
    </citation>
    <scope>NUCLEOTIDE SEQUENCE [LARGE SCALE GENOMIC DNA]</scope>
    <source>
        <strain evidence="2 3">CITHA-6</strain>
    </source>
</reference>
<feature type="compositionally biased region" description="Basic and acidic residues" evidence="1">
    <location>
        <begin position="239"/>
        <end position="255"/>
    </location>
</feature>
<evidence type="ECO:0000256" key="1">
    <source>
        <dbReference type="SAM" id="MobiDB-lite"/>
    </source>
</evidence>
<dbReference type="EMBL" id="NQMS01000003">
    <property type="protein sequence ID" value="PAV96726.1"/>
    <property type="molecule type" value="Genomic_DNA"/>
</dbReference>
<keyword evidence="2" id="KW-0449">Lipoprotein</keyword>
<accession>A0A2A2MDA1</accession>
<dbReference type="NCBIfam" id="NF007997">
    <property type="entry name" value="PRK10722.1"/>
    <property type="match status" value="1"/>
</dbReference>
<keyword evidence="3" id="KW-1185">Reference proteome</keyword>
<evidence type="ECO:0000313" key="2">
    <source>
        <dbReference type="EMBL" id="PAV96726.1"/>
    </source>
</evidence>
<dbReference type="Pfam" id="PF13942">
    <property type="entry name" value="Lipoprotein_20"/>
    <property type="match status" value="1"/>
</dbReference>
<dbReference type="AlphaFoldDB" id="A0A2A2MDA1"/>
<evidence type="ECO:0000313" key="3">
    <source>
        <dbReference type="Proteomes" id="UP000218796"/>
    </source>
</evidence>
<protein>
    <submittedName>
        <fullName evidence="2">Two-component system QseEF-associated lipoprotein QseG</fullName>
    </submittedName>
</protein>
<dbReference type="InterPro" id="IPR025262">
    <property type="entry name" value="QseG"/>
</dbReference>
<gene>
    <name evidence="2" type="ORF">CJD50_09750</name>
</gene>
<dbReference type="RefSeq" id="WP_052238114.1">
    <property type="nucleotide sequence ID" value="NZ_CALECD010000075.1"/>
</dbReference>
<comment type="caution">
    <text evidence="2">The sequence shown here is derived from an EMBL/GenBank/DDBJ whole genome shotgun (WGS) entry which is preliminary data.</text>
</comment>
<organism evidence="2 3">
    <name type="scientific">Hafnia paralvei</name>
    <dbReference type="NCBI Taxonomy" id="546367"/>
    <lineage>
        <taxon>Bacteria</taxon>
        <taxon>Pseudomonadati</taxon>
        <taxon>Pseudomonadota</taxon>
        <taxon>Gammaproteobacteria</taxon>
        <taxon>Enterobacterales</taxon>
        <taxon>Hafniaceae</taxon>
        <taxon>Hafnia</taxon>
    </lineage>
</organism>
<proteinExistence type="predicted"/>